<dbReference type="Gene3D" id="3.30.1640.10">
    <property type="entry name" value="mini-chromosome maintenance (MCM) complex, chain A, domain 1"/>
    <property type="match status" value="1"/>
</dbReference>
<comment type="function">
    <text evidence="13">Acts as component of the MCM2-7 complex (MCM complex) which is the replicative helicase essential for 'once per cell cycle' DNA replication initiation and elongation in eukaryotic cells. The active ATPase sites in the MCM2-7 ring are formed through the interaction surfaces of two neighboring subunits such that a critical structure of a conserved arginine finger motif is provided in trans relative to the ATP-binding site of the Walker A box of the adjacent subunit. The six ATPase active sites, however, are likely to contribute differentially to the complex helicase activity.</text>
</comment>
<dbReference type="Proteomes" id="UP000694380">
    <property type="component" value="Unplaced"/>
</dbReference>
<keyword evidence="5 13" id="KW-0378">Hydrolase</keyword>
<keyword evidence="3 13" id="KW-0235">DNA replication</keyword>
<protein>
    <recommendedName>
        <fullName evidence="13">DNA replication licensing factor MCM4</fullName>
        <ecNumber evidence="13">3.6.4.12</ecNumber>
    </recommendedName>
</protein>
<dbReference type="OrthoDB" id="10251574at2759"/>
<dbReference type="InterPro" id="IPR031327">
    <property type="entry name" value="MCM"/>
</dbReference>
<evidence type="ECO:0000313" key="16">
    <source>
        <dbReference type="Ensembl" id="ENSCPBP00000028774.1"/>
    </source>
</evidence>
<evidence type="ECO:0000256" key="10">
    <source>
        <dbReference type="ARBA" id="ARBA00023306"/>
    </source>
</evidence>
<dbReference type="InterPro" id="IPR012340">
    <property type="entry name" value="NA-bd_OB-fold"/>
</dbReference>
<dbReference type="Gene3D" id="3.40.50.300">
    <property type="entry name" value="P-loop containing nucleotide triphosphate hydrolases"/>
    <property type="match status" value="1"/>
</dbReference>
<dbReference type="Gene3D" id="2.40.50.140">
    <property type="entry name" value="Nucleic acid-binding proteins"/>
    <property type="match status" value="1"/>
</dbReference>
<evidence type="ECO:0000256" key="2">
    <source>
        <dbReference type="ARBA" id="ARBA00008010"/>
    </source>
</evidence>
<evidence type="ECO:0000256" key="1">
    <source>
        <dbReference type="ARBA" id="ARBA00004123"/>
    </source>
</evidence>
<dbReference type="InterPro" id="IPR008047">
    <property type="entry name" value="MCM_4"/>
</dbReference>
<keyword evidence="4 12" id="KW-0547">Nucleotide-binding</keyword>
<dbReference type="GO" id="GO:0017116">
    <property type="term" value="F:single-stranded DNA helicase activity"/>
    <property type="evidence" value="ECO:0007669"/>
    <property type="project" value="TreeGrafter"/>
</dbReference>
<dbReference type="OMA" id="AFFKCNV"/>
<dbReference type="PANTHER" id="PTHR11630:SF66">
    <property type="entry name" value="DNA REPLICATION LICENSING FACTOR MCM4"/>
    <property type="match status" value="1"/>
</dbReference>
<organism evidence="16 17">
    <name type="scientific">Chrysemys picta bellii</name>
    <name type="common">Western painted turtle</name>
    <name type="synonym">Emys bellii</name>
    <dbReference type="NCBI Taxonomy" id="8478"/>
    <lineage>
        <taxon>Eukaryota</taxon>
        <taxon>Metazoa</taxon>
        <taxon>Chordata</taxon>
        <taxon>Craniata</taxon>
        <taxon>Vertebrata</taxon>
        <taxon>Euteleostomi</taxon>
        <taxon>Archelosauria</taxon>
        <taxon>Testudinata</taxon>
        <taxon>Testudines</taxon>
        <taxon>Cryptodira</taxon>
        <taxon>Durocryptodira</taxon>
        <taxon>Testudinoidea</taxon>
        <taxon>Emydidae</taxon>
        <taxon>Chrysemys</taxon>
    </lineage>
</organism>
<dbReference type="GO" id="GO:0003697">
    <property type="term" value="F:single-stranded DNA binding"/>
    <property type="evidence" value="ECO:0007669"/>
    <property type="project" value="Ensembl"/>
</dbReference>
<sequence>MPTSPAVDMQSPNAQDVLFSSPPQFRESAIPLDFDISSPLTYGTPSSRVEGTPRSGVRGTPVRQRPDLGSARKARQVDLHSDGPAEDALASEQSLGQKLVIWGTDVNVASCKEKFQRFLQRFIDPLAKEEENVGLDLNEPLYMQRLEEINMVGEPFLNVNCDHLRSFDTNLYRQLICYPQEVIPTFDMAANEIFFDRYPDSILEHQIQVRPYNALKTRNMRSLNPEDIDQLITISGMVIRSSQLIPEMQEAFFKCQVCAFTTRVEIDRGRIAEPSTCKNCNTTHSMALIHNRSMFSDKQMIKLQESPEDMPAGQTPHTVVLFAHNDLVDKVQPGDRVNVTGIYRAVPIRVNPRVSNVKSVYKTHIDVIHYRKTDSKRLHGVDEETEQKIFAEERVEMLKDLSRKPDIYERLSLALAPSIYEHEDIKKGILLQLFGGSRKDFSHTGRGNFRAEINILLCGDPGTSKSQLLQYVYNLVPRGQYTSGKGSSAVGLTAYVMKDPETRQLVLQTGALVLSDNGICCIDEFDKMNESTRSVLHEVMEQQTLSIAKAGIICQLNARTSVLAAANPIESQWNPKKTTIENIQLPHTLLSRFDLIFLMLDPRDEAYDRRLAHHLVALYYQSEEQVEEEYMDMAVLRDYLAYARSYVNPRLSEEASQALIEAYVDMRKIGSGRGMVSAYPRQLESLIRLAEAHAKVRFSDKVETIDVEEAKRLHREALKQSATDPRTGIVDISILTTGISATARKRKEELAQALKKLIQSKGKTPALKYQQLFDDLRAQSDAAVTKEMFEEALRALADDDFLTVTGKTVRLL</sequence>
<dbReference type="GO" id="GO:0042555">
    <property type="term" value="C:MCM complex"/>
    <property type="evidence" value="ECO:0007669"/>
    <property type="project" value="UniProtKB-UniRule"/>
</dbReference>
<dbReference type="Gene3D" id="2.20.28.10">
    <property type="match status" value="1"/>
</dbReference>
<dbReference type="GO" id="GO:1902975">
    <property type="term" value="P:mitotic DNA replication initiation"/>
    <property type="evidence" value="ECO:0007669"/>
    <property type="project" value="TreeGrafter"/>
</dbReference>
<evidence type="ECO:0000256" key="4">
    <source>
        <dbReference type="ARBA" id="ARBA00022741"/>
    </source>
</evidence>
<dbReference type="InterPro" id="IPR027925">
    <property type="entry name" value="MCM_N"/>
</dbReference>
<feature type="region of interest" description="Disordered" evidence="14">
    <location>
        <begin position="41"/>
        <end position="90"/>
    </location>
</feature>
<dbReference type="Pfam" id="PF17207">
    <property type="entry name" value="MCM_OB"/>
    <property type="match status" value="1"/>
</dbReference>
<gene>
    <name evidence="16" type="primary">MCM4</name>
</gene>
<dbReference type="SMART" id="SM00382">
    <property type="entry name" value="AAA"/>
    <property type="match status" value="1"/>
</dbReference>
<evidence type="ECO:0000256" key="13">
    <source>
        <dbReference type="RuleBase" id="RU368062"/>
    </source>
</evidence>
<dbReference type="SUPFAM" id="SSF50249">
    <property type="entry name" value="Nucleic acid-binding proteins"/>
    <property type="match status" value="1"/>
</dbReference>
<dbReference type="Ensembl" id="ENSCPBT00000033873.1">
    <property type="protein sequence ID" value="ENSCPBP00000028774.1"/>
    <property type="gene ID" value="ENSCPBG00000020300.1"/>
</dbReference>
<dbReference type="Pfam" id="PF17855">
    <property type="entry name" value="MCM_lid"/>
    <property type="match status" value="1"/>
</dbReference>
<evidence type="ECO:0000256" key="5">
    <source>
        <dbReference type="ARBA" id="ARBA00022801"/>
    </source>
</evidence>
<comment type="subunit">
    <text evidence="13">Component of the MCM2-7 complex.</text>
</comment>
<dbReference type="FunFam" id="3.30.1640.10:FF:000001">
    <property type="entry name" value="DNA helicase"/>
    <property type="match status" value="1"/>
</dbReference>
<dbReference type="GO" id="GO:0016787">
    <property type="term" value="F:hydrolase activity"/>
    <property type="evidence" value="ECO:0007669"/>
    <property type="project" value="UniProtKB-KW"/>
</dbReference>
<comment type="catalytic activity">
    <reaction evidence="13">
        <text>ATP + H2O = ADP + phosphate + H(+)</text>
        <dbReference type="Rhea" id="RHEA:13065"/>
        <dbReference type="ChEBI" id="CHEBI:15377"/>
        <dbReference type="ChEBI" id="CHEBI:15378"/>
        <dbReference type="ChEBI" id="CHEBI:30616"/>
        <dbReference type="ChEBI" id="CHEBI:43474"/>
        <dbReference type="ChEBI" id="CHEBI:456216"/>
        <dbReference type="EC" id="3.6.4.12"/>
    </reaction>
</comment>
<dbReference type="GO" id="GO:0006271">
    <property type="term" value="P:DNA strand elongation involved in DNA replication"/>
    <property type="evidence" value="ECO:0007669"/>
    <property type="project" value="TreeGrafter"/>
</dbReference>
<dbReference type="InterPro" id="IPR041562">
    <property type="entry name" value="MCM_lid"/>
</dbReference>
<dbReference type="EC" id="3.6.4.12" evidence="13"/>
<evidence type="ECO:0000256" key="11">
    <source>
        <dbReference type="ARBA" id="ARBA00045440"/>
    </source>
</evidence>
<dbReference type="InterPro" id="IPR033762">
    <property type="entry name" value="MCM_OB"/>
</dbReference>
<dbReference type="InterPro" id="IPR018525">
    <property type="entry name" value="MCM_CS"/>
</dbReference>
<evidence type="ECO:0000256" key="9">
    <source>
        <dbReference type="ARBA" id="ARBA00023242"/>
    </source>
</evidence>
<dbReference type="PROSITE" id="PS50051">
    <property type="entry name" value="MCM_2"/>
    <property type="match status" value="1"/>
</dbReference>
<evidence type="ECO:0000313" key="17">
    <source>
        <dbReference type="Proteomes" id="UP000694380"/>
    </source>
</evidence>
<evidence type="ECO:0000259" key="15">
    <source>
        <dbReference type="PROSITE" id="PS50051"/>
    </source>
</evidence>
<keyword evidence="7 12" id="KW-0067">ATP-binding</keyword>
<evidence type="ECO:0000256" key="6">
    <source>
        <dbReference type="ARBA" id="ARBA00022806"/>
    </source>
</evidence>
<dbReference type="PRINTS" id="PR01660">
    <property type="entry name" value="MCMPROTEIN4"/>
</dbReference>
<dbReference type="FunFam" id="2.20.28.10:FF:000003">
    <property type="entry name" value="DNA helicase"/>
    <property type="match status" value="1"/>
</dbReference>
<comment type="function">
    <text evidence="11">Acts as a component of the MCM2-7 complex (MCM complex) which is the replicative helicase essential for 'once per cell cycle' DNA replication initiation and elongation in eukaryotic cells. Core component of CDC45-MCM-GINS (CMG) helicase, the molecular machine that unwinds template DNA during replication, and around which the replisome is built. The active ATPase sites in the MCM2-7 ring are formed through the interaction surfaces of two neighboring subunits such that a critical structure of a conserved arginine finger motif is provided in trans relative to the ATP-binding site of the Walker A box of the adjacent subunit. The six ATPase active sites, however, are likely to contribute differentially to the complex helicase activity.</text>
</comment>
<feature type="domain" description="MCM C-terminal AAA(+) ATPase" evidence="15">
    <location>
        <begin position="407"/>
        <end position="615"/>
    </location>
</feature>
<accession>A0A8C3I5P1</accession>
<dbReference type="PRINTS" id="PR01657">
    <property type="entry name" value="MCMFAMILY"/>
</dbReference>
<keyword evidence="8 12" id="KW-0238">DNA-binding</keyword>
<dbReference type="Pfam" id="PF21128">
    <property type="entry name" value="WHD_MCM4"/>
    <property type="match status" value="1"/>
</dbReference>
<keyword evidence="6 13" id="KW-0347">Helicase</keyword>
<evidence type="ECO:0000256" key="3">
    <source>
        <dbReference type="ARBA" id="ARBA00022705"/>
    </source>
</evidence>
<reference evidence="16" key="2">
    <citation type="submission" date="2025-09" db="UniProtKB">
        <authorList>
            <consortium name="Ensembl"/>
        </authorList>
    </citation>
    <scope>IDENTIFICATION</scope>
</reference>
<comment type="subcellular location">
    <subcellularLocation>
        <location evidence="1">Nucleus</location>
    </subcellularLocation>
</comment>
<dbReference type="FunFam" id="3.40.50.300:FF:000217">
    <property type="entry name" value="DNA helicase"/>
    <property type="match status" value="1"/>
</dbReference>
<dbReference type="GO" id="GO:0005524">
    <property type="term" value="F:ATP binding"/>
    <property type="evidence" value="ECO:0007669"/>
    <property type="project" value="UniProtKB-UniRule"/>
</dbReference>
<dbReference type="Pfam" id="PF14551">
    <property type="entry name" value="MCM_N"/>
    <property type="match status" value="1"/>
</dbReference>
<comment type="similarity">
    <text evidence="2 12">Belongs to the MCM family.</text>
</comment>
<evidence type="ECO:0000256" key="7">
    <source>
        <dbReference type="ARBA" id="ARBA00022840"/>
    </source>
</evidence>
<proteinExistence type="inferred from homology"/>
<dbReference type="GO" id="GO:0071162">
    <property type="term" value="C:CMG complex"/>
    <property type="evidence" value="ECO:0007669"/>
    <property type="project" value="Ensembl"/>
</dbReference>
<dbReference type="GeneTree" id="ENSGT01150000286951"/>
<reference evidence="16" key="1">
    <citation type="submission" date="2025-08" db="UniProtKB">
        <authorList>
            <consortium name="Ensembl"/>
        </authorList>
    </citation>
    <scope>IDENTIFICATION</scope>
</reference>
<dbReference type="GO" id="GO:0000727">
    <property type="term" value="P:double-strand break repair via break-induced replication"/>
    <property type="evidence" value="ECO:0007669"/>
    <property type="project" value="TreeGrafter"/>
</dbReference>
<evidence type="ECO:0000256" key="14">
    <source>
        <dbReference type="SAM" id="MobiDB-lite"/>
    </source>
</evidence>
<dbReference type="SUPFAM" id="SSF52540">
    <property type="entry name" value="P-loop containing nucleoside triphosphate hydrolases"/>
    <property type="match status" value="1"/>
</dbReference>
<dbReference type="PROSITE" id="PS00847">
    <property type="entry name" value="MCM_1"/>
    <property type="match status" value="1"/>
</dbReference>
<dbReference type="InterPro" id="IPR001208">
    <property type="entry name" value="MCM_dom"/>
</dbReference>
<dbReference type="InterPro" id="IPR027417">
    <property type="entry name" value="P-loop_NTPase"/>
</dbReference>
<dbReference type="PANTHER" id="PTHR11630">
    <property type="entry name" value="DNA REPLICATION LICENSING FACTOR MCM FAMILY MEMBER"/>
    <property type="match status" value="1"/>
</dbReference>
<dbReference type="SMART" id="SM00350">
    <property type="entry name" value="MCM"/>
    <property type="match status" value="1"/>
</dbReference>
<evidence type="ECO:0000256" key="12">
    <source>
        <dbReference type="RuleBase" id="RU004070"/>
    </source>
</evidence>
<evidence type="ECO:0000256" key="8">
    <source>
        <dbReference type="ARBA" id="ARBA00023125"/>
    </source>
</evidence>
<keyword evidence="10" id="KW-0131">Cell cycle</keyword>
<name>A0A8C3I5P1_CHRPI</name>
<dbReference type="CDD" id="cd17755">
    <property type="entry name" value="MCM4"/>
    <property type="match status" value="1"/>
</dbReference>
<dbReference type="Pfam" id="PF00493">
    <property type="entry name" value="MCM"/>
    <property type="match status" value="1"/>
</dbReference>
<keyword evidence="17" id="KW-1185">Reference proteome</keyword>
<keyword evidence="9 13" id="KW-0539">Nucleus</keyword>
<dbReference type="AlphaFoldDB" id="A0A8C3I5P1"/>
<dbReference type="InterPro" id="IPR003593">
    <property type="entry name" value="AAA+_ATPase"/>
</dbReference>